<dbReference type="Gene3D" id="6.10.280.70">
    <property type="match status" value="1"/>
</dbReference>
<evidence type="ECO:0000256" key="7">
    <source>
        <dbReference type="ARBA" id="ARBA00022792"/>
    </source>
</evidence>
<evidence type="ECO:0000256" key="1">
    <source>
        <dbReference type="ARBA" id="ARBA00004273"/>
    </source>
</evidence>
<evidence type="ECO:0000256" key="2">
    <source>
        <dbReference type="ARBA" id="ARBA00006842"/>
    </source>
</evidence>
<sequence length="209" mass="24296">MSAPAVFTPPLPHNYSLTITHDSKKSAALKINWAGITNSLRLKRRTAASLLAFKKWNEDARRKVAVLREQPMEVDFPYYQSILRNRAAIDEVENAWKRFQPVTYDVERQAKITEGFEAEAVRNAEAARERVNNKLRELEKTLKNIEEVRPFEDLTVPVQISILERLIWLQKVDGCRLDTRRNLANFLFCKVDQVRNWLVVRDCVGCWVA</sequence>
<keyword evidence="7" id="KW-0999">Mitochondrion inner membrane</keyword>
<keyword evidence="10" id="KW-0472">Membrane</keyword>
<keyword evidence="12" id="KW-0175">Coiled coil</keyword>
<keyword evidence="4" id="KW-0813">Transport</keyword>
<dbReference type="PANTHER" id="PTHR12700">
    <property type="entry name" value="ATP SYNTHASE SUBUNIT D, MITOCHONDRIAL"/>
    <property type="match status" value="1"/>
</dbReference>
<evidence type="ECO:0000256" key="8">
    <source>
        <dbReference type="ARBA" id="ARBA00023065"/>
    </source>
</evidence>
<name>A0A292PTR3_9PEZI</name>
<evidence type="ECO:0000256" key="10">
    <source>
        <dbReference type="ARBA" id="ARBA00023136"/>
    </source>
</evidence>
<evidence type="ECO:0000256" key="5">
    <source>
        <dbReference type="ARBA" id="ARBA00022547"/>
    </source>
</evidence>
<dbReference type="Proteomes" id="UP001412239">
    <property type="component" value="Unassembled WGS sequence"/>
</dbReference>
<dbReference type="GO" id="GO:0045259">
    <property type="term" value="C:proton-transporting ATP synthase complex"/>
    <property type="evidence" value="ECO:0007669"/>
    <property type="project" value="UniProtKB-KW"/>
</dbReference>
<comment type="similarity">
    <text evidence="2">Belongs to the ATPase d subunit family.</text>
</comment>
<dbReference type="InterPro" id="IPR036228">
    <property type="entry name" value="ATP_synth_F0_dsu_sf_mt"/>
</dbReference>
<keyword evidence="9" id="KW-0496">Mitochondrion</keyword>
<dbReference type="AlphaFoldDB" id="A0A292PTR3"/>
<dbReference type="Pfam" id="PF05873">
    <property type="entry name" value="Mt_ATP-synt_D"/>
    <property type="match status" value="1"/>
</dbReference>
<dbReference type="GO" id="GO:0015078">
    <property type="term" value="F:proton transmembrane transporter activity"/>
    <property type="evidence" value="ECO:0007669"/>
    <property type="project" value="InterPro"/>
</dbReference>
<gene>
    <name evidence="13" type="ORF">GSTUAT00004957001</name>
</gene>
<keyword evidence="8" id="KW-0406">Ion transport</keyword>
<evidence type="ECO:0000256" key="11">
    <source>
        <dbReference type="ARBA" id="ARBA00023310"/>
    </source>
</evidence>
<dbReference type="EMBL" id="LN891036">
    <property type="protein sequence ID" value="CUS10926.1"/>
    <property type="molecule type" value="Genomic_DNA"/>
</dbReference>
<keyword evidence="6" id="KW-0375">Hydrogen ion transport</keyword>
<feature type="coiled-coil region" evidence="12">
    <location>
        <begin position="117"/>
        <end position="148"/>
    </location>
</feature>
<keyword evidence="5" id="KW-0138">CF(0)</keyword>
<evidence type="ECO:0000256" key="12">
    <source>
        <dbReference type="SAM" id="Coils"/>
    </source>
</evidence>
<evidence type="ECO:0000256" key="6">
    <source>
        <dbReference type="ARBA" id="ARBA00022781"/>
    </source>
</evidence>
<accession>A0A292PTR3</accession>
<protein>
    <recommendedName>
        <fullName evidence="3">ATP synthase subunit d, mitochondrial</fullName>
    </recommendedName>
</protein>
<reference evidence="13" key="1">
    <citation type="submission" date="2015-10" db="EMBL/GenBank/DDBJ databases">
        <authorList>
            <person name="Regsiter A."/>
            <person name="william w."/>
        </authorList>
    </citation>
    <scope>NUCLEOTIDE SEQUENCE</scope>
    <source>
        <strain evidence="13">Montdore</strain>
    </source>
</reference>
<proteinExistence type="inferred from homology"/>
<evidence type="ECO:0000313" key="13">
    <source>
        <dbReference type="EMBL" id="CUS10926.1"/>
    </source>
</evidence>
<evidence type="ECO:0000256" key="3">
    <source>
        <dbReference type="ARBA" id="ARBA00021688"/>
    </source>
</evidence>
<evidence type="ECO:0000256" key="9">
    <source>
        <dbReference type="ARBA" id="ARBA00023128"/>
    </source>
</evidence>
<dbReference type="InterPro" id="IPR008689">
    <property type="entry name" value="ATP_synth_F0_dsu_mt"/>
</dbReference>
<keyword evidence="14" id="KW-1185">Reference proteome</keyword>
<evidence type="ECO:0000313" key="14">
    <source>
        <dbReference type="Proteomes" id="UP001412239"/>
    </source>
</evidence>
<evidence type="ECO:0000256" key="4">
    <source>
        <dbReference type="ARBA" id="ARBA00022448"/>
    </source>
</evidence>
<comment type="subcellular location">
    <subcellularLocation>
        <location evidence="1">Mitochondrion inner membrane</location>
    </subcellularLocation>
</comment>
<dbReference type="GO" id="GO:0005743">
    <property type="term" value="C:mitochondrial inner membrane"/>
    <property type="evidence" value="ECO:0007669"/>
    <property type="project" value="UniProtKB-SubCell"/>
</dbReference>
<dbReference type="SUPFAM" id="SSF161065">
    <property type="entry name" value="ATP synthase D chain-like"/>
    <property type="match status" value="1"/>
</dbReference>
<organism evidence="13 14">
    <name type="scientific">Tuber aestivum</name>
    <name type="common">summer truffle</name>
    <dbReference type="NCBI Taxonomy" id="59557"/>
    <lineage>
        <taxon>Eukaryota</taxon>
        <taxon>Fungi</taxon>
        <taxon>Dikarya</taxon>
        <taxon>Ascomycota</taxon>
        <taxon>Pezizomycotina</taxon>
        <taxon>Pezizomycetes</taxon>
        <taxon>Pezizales</taxon>
        <taxon>Tuberaceae</taxon>
        <taxon>Tuber</taxon>
    </lineage>
</organism>
<dbReference type="GO" id="GO:0015986">
    <property type="term" value="P:proton motive force-driven ATP synthesis"/>
    <property type="evidence" value="ECO:0007669"/>
    <property type="project" value="InterPro"/>
</dbReference>
<keyword evidence="11" id="KW-0066">ATP synthesis</keyword>